<name>A0A9P5VPS6_9FUNG</name>
<accession>A0A9P5VPS6</accession>
<dbReference type="Gene3D" id="3.40.50.1010">
    <property type="entry name" value="5'-nuclease"/>
    <property type="match status" value="1"/>
</dbReference>
<keyword evidence="3" id="KW-1185">Reference proteome</keyword>
<evidence type="ECO:0000313" key="3">
    <source>
        <dbReference type="Proteomes" id="UP000696485"/>
    </source>
</evidence>
<dbReference type="AlphaFoldDB" id="A0A9P5VPS6"/>
<evidence type="ECO:0000313" key="2">
    <source>
        <dbReference type="EMBL" id="KAF9335429.1"/>
    </source>
</evidence>
<evidence type="ECO:0008006" key="4">
    <source>
        <dbReference type="Google" id="ProtNLM"/>
    </source>
</evidence>
<dbReference type="InterPro" id="IPR029060">
    <property type="entry name" value="PIN-like_dom_sf"/>
</dbReference>
<dbReference type="EMBL" id="JAAAUY010000100">
    <property type="protein sequence ID" value="KAF9335429.1"/>
    <property type="molecule type" value="Genomic_DNA"/>
</dbReference>
<dbReference type="Proteomes" id="UP000696485">
    <property type="component" value="Unassembled WGS sequence"/>
</dbReference>
<proteinExistence type="predicted"/>
<comment type="caution">
    <text evidence="2">The sequence shown here is derived from an EMBL/GenBank/DDBJ whole genome shotgun (WGS) entry which is preliminary data.</text>
</comment>
<dbReference type="SUPFAM" id="SSF88723">
    <property type="entry name" value="PIN domain-like"/>
    <property type="match status" value="1"/>
</dbReference>
<feature type="region of interest" description="Disordered" evidence="1">
    <location>
        <begin position="338"/>
        <end position="357"/>
    </location>
</feature>
<reference evidence="2" key="1">
    <citation type="journal article" date="2020" name="Fungal Divers.">
        <title>Resolving the Mortierellaceae phylogeny through synthesis of multi-gene phylogenetics and phylogenomics.</title>
        <authorList>
            <person name="Vandepol N."/>
            <person name="Liber J."/>
            <person name="Desiro A."/>
            <person name="Na H."/>
            <person name="Kennedy M."/>
            <person name="Barry K."/>
            <person name="Grigoriev I.V."/>
            <person name="Miller A.N."/>
            <person name="O'Donnell K."/>
            <person name="Stajich J.E."/>
            <person name="Bonito G."/>
        </authorList>
    </citation>
    <scope>NUCLEOTIDE SEQUENCE</scope>
    <source>
        <strain evidence="2">NVP1</strain>
    </source>
</reference>
<evidence type="ECO:0000256" key="1">
    <source>
        <dbReference type="SAM" id="MobiDB-lite"/>
    </source>
</evidence>
<sequence length="473" mass="52847">MGYGTYLRVPAGSSHNGLPLAKVNPQGFITIATTTRLFFNLGAAQLYPGIPLLIPDDAYTHNSVNKAHEILEEYEIRNKAEAQCEKSLIELKHRIDNNIKPCKQHFTNVKTNLATTFYWTLTMHKAFIHYMQEASWKVQMCETEADLAIAQDCEPDDIVISADSDMLVYSTISTLWHPVSRSIFLVYELEDVRHTLSFTKAQLTALAVISKNDYGKNIYSLGPTTNYSIIKSIQGKGTRDTIAEYLCNPQVMSKNKEAKTFELAIHVFVDMKQTPVTSDLSVVGPSTYDALLQARIKSSISTPHSLAFNTRQLRDMKRPPPEKMKLYKFKPYKERMDTTEDVTNNESTKSKAKAKPMLKTLEASSAPSRKLSIMHLMAYQHPTSSLGVGTLWANTGCAVQNDSILQGQVVQCVQDAVCDATSTKCKGQCVIGCFIEHINCMGPQLDDANQVFLDLLCPRVTEKDAQCYKDGVM</sequence>
<protein>
    <recommendedName>
        <fullName evidence="4">XPG-I domain-containing protein</fullName>
    </recommendedName>
</protein>
<gene>
    <name evidence="2" type="ORF">BG006_000067</name>
</gene>
<organism evidence="2 3">
    <name type="scientific">Podila minutissima</name>
    <dbReference type="NCBI Taxonomy" id="64525"/>
    <lineage>
        <taxon>Eukaryota</taxon>
        <taxon>Fungi</taxon>
        <taxon>Fungi incertae sedis</taxon>
        <taxon>Mucoromycota</taxon>
        <taxon>Mortierellomycotina</taxon>
        <taxon>Mortierellomycetes</taxon>
        <taxon>Mortierellales</taxon>
        <taxon>Mortierellaceae</taxon>
        <taxon>Podila</taxon>
    </lineage>
</organism>